<feature type="transmembrane region" description="Helical" evidence="1">
    <location>
        <begin position="417"/>
        <end position="442"/>
    </location>
</feature>
<feature type="transmembrane region" description="Helical" evidence="1">
    <location>
        <begin position="251"/>
        <end position="274"/>
    </location>
</feature>
<keyword evidence="3" id="KW-1185">Reference proteome</keyword>
<feature type="transmembrane region" description="Helical" evidence="1">
    <location>
        <begin position="217"/>
        <end position="239"/>
    </location>
</feature>
<dbReference type="PANTHER" id="PTHR30354:SF11">
    <property type="entry name" value="PERMEASE"/>
    <property type="match status" value="1"/>
</dbReference>
<dbReference type="PANTHER" id="PTHR30354">
    <property type="entry name" value="GNT FAMILY GLUCONATE TRANSPORTER"/>
    <property type="match status" value="1"/>
</dbReference>
<dbReference type="RefSeq" id="WP_188442664.1">
    <property type="nucleotide sequence ID" value="NZ_BMFD01000006.1"/>
</dbReference>
<feature type="transmembrane region" description="Helical" evidence="1">
    <location>
        <begin position="57"/>
        <end position="76"/>
    </location>
</feature>
<evidence type="ECO:0000313" key="3">
    <source>
        <dbReference type="Proteomes" id="UP000635885"/>
    </source>
</evidence>
<name>A0ABQ1MMZ6_9BACT</name>
<dbReference type="InterPro" id="IPR003474">
    <property type="entry name" value="Glcn_transporter"/>
</dbReference>
<evidence type="ECO:0000313" key="2">
    <source>
        <dbReference type="EMBL" id="GGC42553.1"/>
    </source>
</evidence>
<keyword evidence="1" id="KW-1133">Transmembrane helix</keyword>
<feature type="transmembrane region" description="Helical" evidence="1">
    <location>
        <begin position="134"/>
        <end position="155"/>
    </location>
</feature>
<dbReference type="EMBL" id="BMFD01000006">
    <property type="protein sequence ID" value="GGC42553.1"/>
    <property type="molecule type" value="Genomic_DNA"/>
</dbReference>
<feature type="transmembrane region" description="Helical" evidence="1">
    <location>
        <begin position="357"/>
        <end position="375"/>
    </location>
</feature>
<sequence length="443" mass="46805">MWILLHILLAILWIVLSTSKFKIHPLIALFFAAIYVGVTGGLGFLDSLEVFTAGFGALIGQVGMVIILGSIFGILLDQSRAAISIANFLWNGIGKRFPALSTTFLGSVVGIPVFCDSGFILLNPIGKNLAKTSGFSPLLFSISLAGGLYATHILIPPTPGPLAVAGLMGMGSYLGKVLIIGLAVLIPVILVTAWWARKLKVTQVESIENTPDQPTEFYQNTSVFWSVATIVIPLLLITLGNLEQFFQNESIISALGILGHPIIAISVGMGIGFLKLRNPTDGQFLVKASFEKGILTAGPILVLTGAGAGFGAVLKGLGLEELIQGSLLSSENGLFWILIAFSMAAFFKTAQGSSTSAMVISASIFLSIVPASLVVSSTQSALFIAAIGAGAMTVSHANDSYFWIVKEFSGLSVKEALKYYTSLTGLMGLTALLMVLFLHFILI</sequence>
<comment type="caution">
    <text evidence="2">The sequence shown here is derived from an EMBL/GenBank/DDBJ whole genome shotgun (WGS) entry which is preliminary data.</text>
</comment>
<keyword evidence="1" id="KW-0472">Membrane</keyword>
<accession>A0ABQ1MMZ6</accession>
<feature type="transmembrane region" description="Helical" evidence="1">
    <location>
        <begin position="381"/>
        <end position="405"/>
    </location>
</feature>
<organism evidence="2 3">
    <name type="scientific">Belliella aquatica</name>
    <dbReference type="NCBI Taxonomy" id="1323734"/>
    <lineage>
        <taxon>Bacteria</taxon>
        <taxon>Pseudomonadati</taxon>
        <taxon>Bacteroidota</taxon>
        <taxon>Cytophagia</taxon>
        <taxon>Cytophagales</taxon>
        <taxon>Cyclobacteriaceae</taxon>
        <taxon>Belliella</taxon>
    </lineage>
</organism>
<protein>
    <submittedName>
        <fullName evidence="2">Permease</fullName>
    </submittedName>
</protein>
<feature type="transmembrane region" description="Helical" evidence="1">
    <location>
        <begin position="96"/>
        <end position="122"/>
    </location>
</feature>
<feature type="transmembrane region" description="Helical" evidence="1">
    <location>
        <begin position="294"/>
        <end position="313"/>
    </location>
</feature>
<keyword evidence="1" id="KW-0812">Transmembrane</keyword>
<gene>
    <name evidence="2" type="ORF">GCM10010993_21430</name>
</gene>
<dbReference type="Proteomes" id="UP000635885">
    <property type="component" value="Unassembled WGS sequence"/>
</dbReference>
<feature type="transmembrane region" description="Helical" evidence="1">
    <location>
        <begin position="27"/>
        <end position="45"/>
    </location>
</feature>
<dbReference type="Pfam" id="PF02447">
    <property type="entry name" value="GntP_permease"/>
    <property type="match status" value="1"/>
</dbReference>
<feature type="transmembrane region" description="Helical" evidence="1">
    <location>
        <begin position="175"/>
        <end position="196"/>
    </location>
</feature>
<evidence type="ECO:0000256" key="1">
    <source>
        <dbReference type="SAM" id="Phobius"/>
    </source>
</evidence>
<reference evidence="3" key="1">
    <citation type="journal article" date="2019" name="Int. J. Syst. Evol. Microbiol.">
        <title>The Global Catalogue of Microorganisms (GCM) 10K type strain sequencing project: providing services to taxonomists for standard genome sequencing and annotation.</title>
        <authorList>
            <consortium name="The Broad Institute Genomics Platform"/>
            <consortium name="The Broad Institute Genome Sequencing Center for Infectious Disease"/>
            <person name="Wu L."/>
            <person name="Ma J."/>
        </authorList>
    </citation>
    <scope>NUCLEOTIDE SEQUENCE [LARGE SCALE GENOMIC DNA]</scope>
    <source>
        <strain evidence="3">CGMCC 1.12479</strain>
    </source>
</reference>
<proteinExistence type="predicted"/>